<comment type="subcellular location">
    <subcellularLocation>
        <location evidence="1">Cell membrane</location>
        <topology evidence="1">Multi-pass membrane protein</topology>
    </subcellularLocation>
</comment>
<evidence type="ECO:0000313" key="7">
    <source>
        <dbReference type="EMBL" id="MBD1599374.1"/>
    </source>
</evidence>
<evidence type="ECO:0000256" key="3">
    <source>
        <dbReference type="ARBA" id="ARBA00022692"/>
    </source>
</evidence>
<dbReference type="RefSeq" id="WP_190420679.1">
    <property type="nucleotide sequence ID" value="NZ_JAAOCA010000013.1"/>
</dbReference>
<comment type="caution">
    <text evidence="7">The sequence shown here is derived from an EMBL/GenBank/DDBJ whole genome shotgun (WGS) entry which is preliminary data.</text>
</comment>
<dbReference type="EMBL" id="JAAOCA010000013">
    <property type="protein sequence ID" value="MBD1599374.1"/>
    <property type="molecule type" value="Genomic_DNA"/>
</dbReference>
<keyword evidence="2" id="KW-1003">Cell membrane</keyword>
<evidence type="ECO:0000256" key="6">
    <source>
        <dbReference type="SAM" id="Phobius"/>
    </source>
</evidence>
<evidence type="ECO:0000256" key="1">
    <source>
        <dbReference type="ARBA" id="ARBA00004651"/>
    </source>
</evidence>
<feature type="transmembrane region" description="Helical" evidence="6">
    <location>
        <begin position="41"/>
        <end position="64"/>
    </location>
</feature>
<evidence type="ECO:0000256" key="2">
    <source>
        <dbReference type="ARBA" id="ARBA00022475"/>
    </source>
</evidence>
<keyword evidence="4 6" id="KW-1133">Transmembrane helix</keyword>
<dbReference type="InterPro" id="IPR001123">
    <property type="entry name" value="LeuE-type"/>
</dbReference>
<dbReference type="Pfam" id="PF01810">
    <property type="entry name" value="LysE"/>
    <property type="match status" value="1"/>
</dbReference>
<organism evidence="7 8">
    <name type="scientific">Pseudomonas typographi</name>
    <dbReference type="NCBI Taxonomy" id="2715964"/>
    <lineage>
        <taxon>Bacteria</taxon>
        <taxon>Pseudomonadati</taxon>
        <taxon>Pseudomonadota</taxon>
        <taxon>Gammaproteobacteria</taxon>
        <taxon>Pseudomonadales</taxon>
        <taxon>Pseudomonadaceae</taxon>
        <taxon>Pseudomonas</taxon>
    </lineage>
</organism>
<dbReference type="PANTHER" id="PTHR30086:SF20">
    <property type="entry name" value="ARGININE EXPORTER PROTEIN ARGO-RELATED"/>
    <property type="match status" value="1"/>
</dbReference>
<evidence type="ECO:0000313" key="8">
    <source>
        <dbReference type="Proteomes" id="UP000805841"/>
    </source>
</evidence>
<proteinExistence type="predicted"/>
<gene>
    <name evidence="7" type="ORF">HAQ05_11750</name>
</gene>
<reference evidence="7 8" key="1">
    <citation type="journal article" date="2020" name="Insects">
        <title>Bacteria Belonging to Pseudomonas typographi sp. nov. from the Bark Beetle Ips typographus Have Genomic Potential to Aid in the Host Ecology.</title>
        <authorList>
            <person name="Peral-Aranega E."/>
            <person name="Saati-Santamaria Z."/>
            <person name="Kolarik M."/>
            <person name="Rivas R."/>
            <person name="Garcia-Fraile P."/>
        </authorList>
    </citation>
    <scope>NUCLEOTIDE SEQUENCE [LARGE SCALE GENOMIC DNA]</scope>
    <source>
        <strain evidence="7 8">CA3A</strain>
    </source>
</reference>
<accession>A0ABR7Z1J8</accession>
<evidence type="ECO:0000256" key="4">
    <source>
        <dbReference type="ARBA" id="ARBA00022989"/>
    </source>
</evidence>
<keyword evidence="5 6" id="KW-0472">Membrane</keyword>
<keyword evidence="8" id="KW-1185">Reference proteome</keyword>
<protein>
    <submittedName>
        <fullName evidence="7">LysE family translocator</fullName>
    </submittedName>
</protein>
<keyword evidence="3 6" id="KW-0812">Transmembrane</keyword>
<feature type="transmembrane region" description="Helical" evidence="6">
    <location>
        <begin position="147"/>
        <end position="172"/>
    </location>
</feature>
<sequence>MDAWTPIIAIMAALLLGAMSPGPSFIVVARNTVRSSRRHGVATALGMGVGGVIFCSMALAGLYALLASIAWLYLAAKVIGGCYLLHLAWRMWQGASKPLGLNVGPLGSADTLLKSFWMGLSTQVSNPKTALVYGSIFVSLLPRSAPFWCYPVLILATFAVEAGWYCTVALVFSNEVPKAFYSNAKSIIDRAAALTLGTLGLKLMLTSSKAGY</sequence>
<feature type="transmembrane region" description="Helical" evidence="6">
    <location>
        <begin position="6"/>
        <end position="29"/>
    </location>
</feature>
<evidence type="ECO:0000256" key="5">
    <source>
        <dbReference type="ARBA" id="ARBA00023136"/>
    </source>
</evidence>
<feature type="transmembrane region" description="Helical" evidence="6">
    <location>
        <begin position="70"/>
        <end position="89"/>
    </location>
</feature>
<dbReference type="Proteomes" id="UP000805841">
    <property type="component" value="Unassembled WGS sequence"/>
</dbReference>
<dbReference type="PANTHER" id="PTHR30086">
    <property type="entry name" value="ARGININE EXPORTER PROTEIN ARGO"/>
    <property type="match status" value="1"/>
</dbReference>
<name>A0ABR7Z1J8_9PSED</name>